<keyword evidence="1" id="KW-0863">Zinc-finger</keyword>
<evidence type="ECO:0000313" key="5">
    <source>
        <dbReference type="Proteomes" id="UP000479710"/>
    </source>
</evidence>
<evidence type="ECO:0000256" key="2">
    <source>
        <dbReference type="SAM" id="Phobius"/>
    </source>
</evidence>
<dbReference type="OrthoDB" id="8062037at2759"/>
<dbReference type="PROSITE" id="PS50089">
    <property type="entry name" value="ZF_RING_2"/>
    <property type="match status" value="1"/>
</dbReference>
<keyword evidence="5" id="KW-1185">Reference proteome</keyword>
<dbReference type="InterPro" id="IPR013083">
    <property type="entry name" value="Znf_RING/FYVE/PHD"/>
</dbReference>
<evidence type="ECO:0000256" key="1">
    <source>
        <dbReference type="PROSITE-ProRule" id="PRU00175"/>
    </source>
</evidence>
<protein>
    <recommendedName>
        <fullName evidence="3">RING-type domain-containing protein</fullName>
    </recommendedName>
</protein>
<accession>A0A6G1FFC6</accession>
<feature type="domain" description="RING-type" evidence="3">
    <location>
        <begin position="168"/>
        <end position="208"/>
    </location>
</feature>
<dbReference type="AlphaFoldDB" id="A0A6G1FFC6"/>
<dbReference type="InterPro" id="IPR001841">
    <property type="entry name" value="Znf_RING"/>
</dbReference>
<dbReference type="GO" id="GO:0008270">
    <property type="term" value="F:zinc ion binding"/>
    <property type="evidence" value="ECO:0007669"/>
    <property type="project" value="UniProtKB-KW"/>
</dbReference>
<keyword evidence="2" id="KW-0812">Transmembrane</keyword>
<dbReference type="PANTHER" id="PTHR46719:SF5">
    <property type="entry name" value="OS07G0159600 PROTEIN"/>
    <property type="match status" value="1"/>
</dbReference>
<gene>
    <name evidence="4" type="ORF">E2562_034979</name>
</gene>
<dbReference type="PANTHER" id="PTHR46719">
    <property type="entry name" value="TRANSCRIPTION FACTOR C2H2 FAMILY-RELATED"/>
    <property type="match status" value="1"/>
</dbReference>
<keyword evidence="2" id="KW-0472">Membrane</keyword>
<dbReference type="EMBL" id="SPHZ02000001">
    <property type="protein sequence ID" value="KAF0935589.1"/>
    <property type="molecule type" value="Genomic_DNA"/>
</dbReference>
<organism evidence="4 5">
    <name type="scientific">Oryza meyeriana var. granulata</name>
    <dbReference type="NCBI Taxonomy" id="110450"/>
    <lineage>
        <taxon>Eukaryota</taxon>
        <taxon>Viridiplantae</taxon>
        <taxon>Streptophyta</taxon>
        <taxon>Embryophyta</taxon>
        <taxon>Tracheophyta</taxon>
        <taxon>Spermatophyta</taxon>
        <taxon>Magnoliopsida</taxon>
        <taxon>Liliopsida</taxon>
        <taxon>Poales</taxon>
        <taxon>Poaceae</taxon>
        <taxon>BOP clade</taxon>
        <taxon>Oryzoideae</taxon>
        <taxon>Oryzeae</taxon>
        <taxon>Oryzinae</taxon>
        <taxon>Oryza</taxon>
        <taxon>Oryza meyeriana</taxon>
    </lineage>
</organism>
<keyword evidence="2" id="KW-1133">Transmembrane helix</keyword>
<keyword evidence="1" id="KW-0862">Zinc</keyword>
<comment type="caution">
    <text evidence="4">The sequence shown here is derived from an EMBL/GenBank/DDBJ whole genome shotgun (WGS) entry which is preliminary data.</text>
</comment>
<feature type="transmembrane region" description="Helical" evidence="2">
    <location>
        <begin position="250"/>
        <end position="269"/>
    </location>
</feature>
<dbReference type="SUPFAM" id="SSF57850">
    <property type="entry name" value="RING/U-box"/>
    <property type="match status" value="1"/>
</dbReference>
<name>A0A6G1FFC6_9ORYZ</name>
<sequence length="270" mass="29337">MPPPCRDDDDIEASIDEVTLEAFPAVVHGEARKMRDRGAATATTTQTCCPVCLVNYSDGDMLWAIFVLPPRRPVDPGRCLASSASTSYGVGVLIVSTVALASFFCSRMSMPLAAAGPLSMPPPCRDDDDIEASIDEVTLEAFPAVVHGEARKMRDRGAATATTTQTCCPVCLVNYSDGDMLWVLLDCGHLFHRECVNPWLRPHADAACRGDAGRYGQAVVRIRTKQANFTADEDLIVRHTSLSATGFYDIFHLMLTSFIVVFVIGDLIFT</sequence>
<evidence type="ECO:0000259" key="3">
    <source>
        <dbReference type="PROSITE" id="PS50089"/>
    </source>
</evidence>
<dbReference type="InterPro" id="IPR045899">
    <property type="entry name" value="ATL71-like"/>
</dbReference>
<evidence type="ECO:0000313" key="4">
    <source>
        <dbReference type="EMBL" id="KAF0935589.1"/>
    </source>
</evidence>
<dbReference type="Pfam" id="PF13639">
    <property type="entry name" value="zf-RING_2"/>
    <property type="match status" value="1"/>
</dbReference>
<dbReference type="Gene3D" id="3.30.40.10">
    <property type="entry name" value="Zinc/RING finger domain, C3HC4 (zinc finger)"/>
    <property type="match status" value="1"/>
</dbReference>
<proteinExistence type="predicted"/>
<reference evidence="4 5" key="1">
    <citation type="submission" date="2019-11" db="EMBL/GenBank/DDBJ databases">
        <title>Whole genome sequence of Oryza granulata.</title>
        <authorList>
            <person name="Li W."/>
        </authorList>
    </citation>
    <scope>NUCLEOTIDE SEQUENCE [LARGE SCALE GENOMIC DNA]</scope>
    <source>
        <strain evidence="5">cv. Menghai</strain>
        <tissue evidence="4">Leaf</tissue>
    </source>
</reference>
<keyword evidence="1" id="KW-0479">Metal-binding</keyword>
<dbReference type="Proteomes" id="UP000479710">
    <property type="component" value="Unassembled WGS sequence"/>
</dbReference>